<protein>
    <submittedName>
        <fullName evidence="2">Uncharacterized protein</fullName>
    </submittedName>
</protein>
<organism evidence="2">
    <name type="scientific">Candidatus Heimdallarchaeum endolithica</name>
    <dbReference type="NCBI Taxonomy" id="2876572"/>
    <lineage>
        <taxon>Archaea</taxon>
        <taxon>Promethearchaeati</taxon>
        <taxon>Candidatus Heimdallarchaeota</taxon>
        <taxon>Candidatus Heimdallarchaeia (ex Rinke et al. 2021) (nom. nud.)</taxon>
        <taxon>Candidatus Heimdallarchaeales</taxon>
        <taxon>Candidatus Heimdallarchaeaceae</taxon>
        <taxon>Candidatus Heimdallarchaeum</taxon>
    </lineage>
</organism>
<feature type="transmembrane region" description="Helical" evidence="1">
    <location>
        <begin position="67"/>
        <end position="88"/>
    </location>
</feature>
<proteinExistence type="predicted"/>
<reference evidence="2" key="1">
    <citation type="journal article" date="2022" name="Nat. Microbiol.">
        <title>Unique mobile elements and scalable gene flow at the prokaryote-eukaryote boundary revealed by circularized Asgard archaea genomes.</title>
        <authorList>
            <person name="Wu F."/>
            <person name="Speth D.R."/>
            <person name="Philosof A."/>
            <person name="Cremiere A."/>
            <person name="Narayanan A."/>
            <person name="Barco R.A."/>
            <person name="Connon S.A."/>
            <person name="Amend J.P."/>
            <person name="Antoshechkin I.A."/>
            <person name="Orphan V.J."/>
        </authorList>
    </citation>
    <scope>NUCLEOTIDE SEQUENCE</scope>
    <source>
        <strain evidence="2">PR6</strain>
    </source>
</reference>
<keyword evidence="1" id="KW-1133">Transmembrane helix</keyword>
<name>A0A9Y1BTL7_9ARCH</name>
<keyword evidence="1" id="KW-0472">Membrane</keyword>
<gene>
    <name evidence="2" type="ORF">K9W46_06725</name>
</gene>
<dbReference type="AlphaFoldDB" id="A0A9Y1BTL7"/>
<accession>A0A9Y1BTL7</accession>
<keyword evidence="1" id="KW-0812">Transmembrane</keyword>
<sequence>MEEKCYIHTEVKAETKCDRCYKPICTSCTNEYWKTNAISAMFSPQKPQNVKLLLCPKCLRIEKIKNILITSIFLILILGVIGSALFVYT</sequence>
<evidence type="ECO:0000256" key="1">
    <source>
        <dbReference type="SAM" id="Phobius"/>
    </source>
</evidence>
<evidence type="ECO:0000313" key="2">
    <source>
        <dbReference type="EMBL" id="UJG44872.1"/>
    </source>
</evidence>
<dbReference type="EMBL" id="CP084167">
    <property type="protein sequence ID" value="UJG44872.1"/>
    <property type="molecule type" value="Genomic_DNA"/>
</dbReference>
<dbReference type="Proteomes" id="UP001200513">
    <property type="component" value="Chromosome"/>
</dbReference>